<reference evidence="1 2" key="1">
    <citation type="submission" date="2017-08" db="EMBL/GenBank/DDBJ databases">
        <title>Infants hospitalized years apart are colonized by the same room-sourced microbial strains.</title>
        <authorList>
            <person name="Brooks B."/>
            <person name="Olm M.R."/>
            <person name="Firek B.A."/>
            <person name="Baker R."/>
            <person name="Thomas B.C."/>
            <person name="Morowitz M.J."/>
            <person name="Banfield J.F."/>
        </authorList>
    </citation>
    <scope>NUCLEOTIDE SEQUENCE [LARGE SCALE GENOMIC DNA]</scope>
    <source>
        <strain evidence="1">S2_012_000_R2_81</strain>
    </source>
</reference>
<dbReference type="Proteomes" id="UP000249633">
    <property type="component" value="Unassembled WGS sequence"/>
</dbReference>
<gene>
    <name evidence="1" type="ORF">DI603_21790</name>
</gene>
<accession>A0A2W5DA25</accession>
<comment type="caution">
    <text evidence="1">The sequence shown here is derived from an EMBL/GenBank/DDBJ whole genome shotgun (WGS) entry which is preliminary data.</text>
</comment>
<dbReference type="AlphaFoldDB" id="A0A2W5DA25"/>
<organism evidence="1 2">
    <name type="scientific">Roseateles depolymerans</name>
    <dbReference type="NCBI Taxonomy" id="76731"/>
    <lineage>
        <taxon>Bacteria</taxon>
        <taxon>Pseudomonadati</taxon>
        <taxon>Pseudomonadota</taxon>
        <taxon>Betaproteobacteria</taxon>
        <taxon>Burkholderiales</taxon>
        <taxon>Sphaerotilaceae</taxon>
        <taxon>Roseateles</taxon>
    </lineage>
</organism>
<proteinExistence type="predicted"/>
<name>A0A2W5DA25_9BURK</name>
<sequence length="224" mass="24651">MTTTRHDLYAHIHKGLRHALGDTLLRLGCLDVDDAADLDATLQQFERLLDLLQAHVEHENEFVHPALEGRQRGASLEIAVEHDDHFETLAALRADAAALRALPGAAAAHRLYRRYAAFVAHQLQHMEVEESRHNEVLWAHYSDAELEAVHGRILAHVKPQTMAEVLRWMLPALSPSERALVVQGMPPSAQAPVLGSARALLDDPAWAKLCRALGQAPAPGLMSA</sequence>
<protein>
    <submittedName>
        <fullName evidence="1">Uncharacterized protein</fullName>
    </submittedName>
</protein>
<evidence type="ECO:0000313" key="1">
    <source>
        <dbReference type="EMBL" id="PZP27428.1"/>
    </source>
</evidence>
<evidence type="ECO:0000313" key="2">
    <source>
        <dbReference type="Proteomes" id="UP000249633"/>
    </source>
</evidence>
<dbReference type="Gene3D" id="1.20.120.520">
    <property type="entry name" value="nmb1532 protein domain like"/>
    <property type="match status" value="1"/>
</dbReference>
<dbReference type="EMBL" id="QFOD01000030">
    <property type="protein sequence ID" value="PZP27428.1"/>
    <property type="molecule type" value="Genomic_DNA"/>
</dbReference>